<dbReference type="Gene3D" id="1.10.110.10">
    <property type="entry name" value="Plant lipid-transfer and hydrophobic proteins"/>
    <property type="match status" value="1"/>
</dbReference>
<evidence type="ECO:0000256" key="4">
    <source>
        <dbReference type="ARBA" id="ARBA00023121"/>
    </source>
</evidence>
<dbReference type="GO" id="GO:0006869">
    <property type="term" value="P:lipid transport"/>
    <property type="evidence" value="ECO:0007669"/>
    <property type="project" value="InterPro"/>
</dbReference>
<evidence type="ECO:0000313" key="9">
    <source>
        <dbReference type="EMBL" id="KAK9910201.1"/>
    </source>
</evidence>
<gene>
    <name evidence="9" type="ORF">M0R45_034172</name>
</gene>
<evidence type="ECO:0000256" key="1">
    <source>
        <dbReference type="ARBA" id="ARBA00003211"/>
    </source>
</evidence>
<reference evidence="9 10" key="1">
    <citation type="journal article" date="2023" name="G3 (Bethesda)">
        <title>A chromosome-length genome assembly and annotation of blackberry (Rubus argutus, cv. 'Hillquist').</title>
        <authorList>
            <person name="Bruna T."/>
            <person name="Aryal R."/>
            <person name="Dudchenko O."/>
            <person name="Sargent D.J."/>
            <person name="Mead D."/>
            <person name="Buti M."/>
            <person name="Cavallini A."/>
            <person name="Hytonen T."/>
            <person name="Andres J."/>
            <person name="Pham M."/>
            <person name="Weisz D."/>
            <person name="Mascagni F."/>
            <person name="Usai G."/>
            <person name="Natali L."/>
            <person name="Bassil N."/>
            <person name="Fernandez G.E."/>
            <person name="Lomsadze A."/>
            <person name="Armour M."/>
            <person name="Olukolu B."/>
            <person name="Poorten T."/>
            <person name="Britton C."/>
            <person name="Davik J."/>
            <person name="Ashrafi H."/>
            <person name="Aiden E.L."/>
            <person name="Borodovsky M."/>
            <person name="Worthington M."/>
        </authorList>
    </citation>
    <scope>NUCLEOTIDE SEQUENCE [LARGE SCALE GENOMIC DNA]</scope>
    <source>
        <strain evidence="9">PI 553951</strain>
    </source>
</reference>
<keyword evidence="4 6" id="KW-0446">Lipid-binding</keyword>
<evidence type="ECO:0000256" key="5">
    <source>
        <dbReference type="ARBA" id="ARBA00023157"/>
    </source>
</evidence>
<keyword evidence="3 6" id="KW-0813">Transport</keyword>
<dbReference type="InterPro" id="IPR016140">
    <property type="entry name" value="Bifunc_inhib/LTP/seed_store"/>
</dbReference>
<feature type="chain" id="PRO_5043979779" description="Non-specific lipid-transfer protein" evidence="7">
    <location>
        <begin position="20"/>
        <end position="111"/>
    </location>
</feature>
<keyword evidence="7" id="KW-0732">Signal</keyword>
<sequence length="111" mass="11889">MARLIAFLAILFFVSMAHSAPSCPAVTQQLAPCLTFVKGGIAEPSQACCNGVKDLSNNVHSNQDRQDVCLCLQQALSKVGSYEPSNLPLVPKKCGLKINLLPIDKNTDCSK</sequence>
<dbReference type="SMART" id="SM00499">
    <property type="entry name" value="AAI"/>
    <property type="match status" value="1"/>
</dbReference>
<dbReference type="EMBL" id="JBEDUW010000007">
    <property type="protein sequence ID" value="KAK9910201.1"/>
    <property type="molecule type" value="Genomic_DNA"/>
</dbReference>
<proteinExistence type="inferred from homology"/>
<feature type="domain" description="Bifunctional inhibitor/plant lipid transfer protein/seed storage helical" evidence="8">
    <location>
        <begin position="23"/>
        <end position="109"/>
    </location>
</feature>
<dbReference type="SUPFAM" id="SSF47699">
    <property type="entry name" value="Bifunctional inhibitor/lipid-transfer protein/seed storage 2S albumin"/>
    <property type="match status" value="1"/>
</dbReference>
<evidence type="ECO:0000256" key="7">
    <source>
        <dbReference type="SAM" id="SignalP"/>
    </source>
</evidence>
<dbReference type="CDD" id="cd01960">
    <property type="entry name" value="nsLTP1"/>
    <property type="match status" value="1"/>
</dbReference>
<evidence type="ECO:0000259" key="8">
    <source>
        <dbReference type="SMART" id="SM00499"/>
    </source>
</evidence>
<accession>A0AAW1VQC1</accession>
<evidence type="ECO:0000256" key="6">
    <source>
        <dbReference type="RuleBase" id="RU000628"/>
    </source>
</evidence>
<comment type="caution">
    <text evidence="9">The sequence shown here is derived from an EMBL/GenBank/DDBJ whole genome shotgun (WGS) entry which is preliminary data.</text>
</comment>
<dbReference type="GO" id="GO:0008289">
    <property type="term" value="F:lipid binding"/>
    <property type="evidence" value="ECO:0007669"/>
    <property type="project" value="UniProtKB-KW"/>
</dbReference>
<dbReference type="AlphaFoldDB" id="A0AAW1VQC1"/>
<comment type="function">
    <text evidence="1 6">Plant non-specific lipid-transfer proteins transfer phospholipids as well as galactolipids across membranes. May play a role in wax or cutin deposition in the cell walls of expanding epidermal cells and certain secretory tissues.</text>
</comment>
<dbReference type="InterPro" id="IPR036312">
    <property type="entry name" value="Bifun_inhib/LTP/seed_sf"/>
</dbReference>
<feature type="signal peptide" evidence="7">
    <location>
        <begin position="1"/>
        <end position="19"/>
    </location>
</feature>
<evidence type="ECO:0000256" key="2">
    <source>
        <dbReference type="ARBA" id="ARBA00009748"/>
    </source>
</evidence>
<evidence type="ECO:0000313" key="10">
    <source>
        <dbReference type="Proteomes" id="UP001457282"/>
    </source>
</evidence>
<comment type="similarity">
    <text evidence="2 6">Belongs to the plant LTP family.</text>
</comment>
<dbReference type="InterPro" id="IPR000528">
    <property type="entry name" value="Plant_nsLTP"/>
</dbReference>
<keyword evidence="5" id="KW-1015">Disulfide bond</keyword>
<evidence type="ECO:0000256" key="3">
    <source>
        <dbReference type="ARBA" id="ARBA00022448"/>
    </source>
</evidence>
<dbReference type="Pfam" id="PF00234">
    <property type="entry name" value="Tryp_alpha_amyl"/>
    <property type="match status" value="1"/>
</dbReference>
<name>A0AAW1VQC1_RUBAR</name>
<dbReference type="PANTHER" id="PTHR33076">
    <property type="entry name" value="NON-SPECIFIC LIPID-TRANSFER PROTEIN 2-RELATED"/>
    <property type="match status" value="1"/>
</dbReference>
<organism evidence="9 10">
    <name type="scientific">Rubus argutus</name>
    <name type="common">Southern blackberry</name>
    <dbReference type="NCBI Taxonomy" id="59490"/>
    <lineage>
        <taxon>Eukaryota</taxon>
        <taxon>Viridiplantae</taxon>
        <taxon>Streptophyta</taxon>
        <taxon>Embryophyta</taxon>
        <taxon>Tracheophyta</taxon>
        <taxon>Spermatophyta</taxon>
        <taxon>Magnoliopsida</taxon>
        <taxon>eudicotyledons</taxon>
        <taxon>Gunneridae</taxon>
        <taxon>Pentapetalae</taxon>
        <taxon>rosids</taxon>
        <taxon>fabids</taxon>
        <taxon>Rosales</taxon>
        <taxon>Rosaceae</taxon>
        <taxon>Rosoideae</taxon>
        <taxon>Rosoideae incertae sedis</taxon>
        <taxon>Rubus</taxon>
    </lineage>
</organism>
<dbReference type="Proteomes" id="UP001457282">
    <property type="component" value="Unassembled WGS sequence"/>
</dbReference>
<protein>
    <recommendedName>
        <fullName evidence="6">Non-specific lipid-transfer protein</fullName>
    </recommendedName>
</protein>
<keyword evidence="10" id="KW-1185">Reference proteome</keyword>
<dbReference type="PRINTS" id="PR00382">
    <property type="entry name" value="LIPIDTRNSFER"/>
</dbReference>